<reference evidence="7 9" key="2">
    <citation type="submission" date="2016-11" db="EMBL/GenBank/DDBJ databases">
        <authorList>
            <person name="Jaros S."/>
            <person name="Januszkiewicz K."/>
            <person name="Wedrychowicz H."/>
        </authorList>
    </citation>
    <scope>NUCLEOTIDE SEQUENCE [LARGE SCALE GENOMIC DNA]</scope>
    <source>
        <strain evidence="7 9">DSM 17137</strain>
    </source>
</reference>
<sequence>MPTDLNSTLILLARLLLGGSFFVFGLRNIPNIGALTKALTARGVPLPNIVAIMGVGLQIVGGALTAIGPFGALGGVGLIVFVVLATVLFHNFWDYEGADRASHVTASIMNAGLGGAFLLVAAISL</sequence>
<protein>
    <submittedName>
        <fullName evidence="7">Putative oxidoreductase</fullName>
    </submittedName>
</protein>
<evidence type="ECO:0000313" key="6">
    <source>
        <dbReference type="EMBL" id="KKB76359.1"/>
    </source>
</evidence>
<dbReference type="PATRIC" id="fig|1121477.3.peg.782"/>
<proteinExistence type="predicted"/>
<dbReference type="Proteomes" id="UP000033608">
    <property type="component" value="Unassembled WGS sequence"/>
</dbReference>
<keyword evidence="2 5" id="KW-0812">Transmembrane</keyword>
<dbReference type="Proteomes" id="UP000184533">
    <property type="component" value="Unassembled WGS sequence"/>
</dbReference>
<feature type="transmembrane region" description="Helical" evidence="5">
    <location>
        <begin position="104"/>
        <end position="123"/>
    </location>
</feature>
<keyword evidence="3 5" id="KW-1133">Transmembrane helix</keyword>
<dbReference type="OrthoDB" id="8255719at2"/>
<name>A0A0F5L2C3_9HYPH</name>
<accession>A0A0F5L2C3</accession>
<evidence type="ECO:0000313" key="9">
    <source>
        <dbReference type="Proteomes" id="UP000184533"/>
    </source>
</evidence>
<feature type="transmembrane region" description="Helical" evidence="5">
    <location>
        <begin position="73"/>
        <end position="92"/>
    </location>
</feature>
<evidence type="ECO:0000256" key="3">
    <source>
        <dbReference type="ARBA" id="ARBA00022989"/>
    </source>
</evidence>
<dbReference type="InterPro" id="IPR032808">
    <property type="entry name" value="DoxX"/>
</dbReference>
<dbReference type="EMBL" id="LAJF01000152">
    <property type="protein sequence ID" value="KKB76359.1"/>
    <property type="molecule type" value="Genomic_DNA"/>
</dbReference>
<evidence type="ECO:0000256" key="1">
    <source>
        <dbReference type="ARBA" id="ARBA00004141"/>
    </source>
</evidence>
<evidence type="ECO:0000313" key="8">
    <source>
        <dbReference type="Proteomes" id="UP000033608"/>
    </source>
</evidence>
<keyword evidence="4 5" id="KW-0472">Membrane</keyword>
<comment type="subcellular location">
    <subcellularLocation>
        <location evidence="1">Membrane</location>
        <topology evidence="1">Multi-pass membrane protein</topology>
    </subcellularLocation>
</comment>
<dbReference type="EMBL" id="FQVC01000012">
    <property type="protein sequence ID" value="SHF72019.1"/>
    <property type="molecule type" value="Genomic_DNA"/>
</dbReference>
<organism evidence="6 8">
    <name type="scientific">Devosia limi DSM 17137</name>
    <dbReference type="NCBI Taxonomy" id="1121477"/>
    <lineage>
        <taxon>Bacteria</taxon>
        <taxon>Pseudomonadati</taxon>
        <taxon>Pseudomonadota</taxon>
        <taxon>Alphaproteobacteria</taxon>
        <taxon>Hyphomicrobiales</taxon>
        <taxon>Devosiaceae</taxon>
        <taxon>Devosia</taxon>
    </lineage>
</organism>
<evidence type="ECO:0000313" key="7">
    <source>
        <dbReference type="EMBL" id="SHF72019.1"/>
    </source>
</evidence>
<dbReference type="GO" id="GO:0016020">
    <property type="term" value="C:membrane"/>
    <property type="evidence" value="ECO:0007669"/>
    <property type="project" value="UniProtKB-SubCell"/>
</dbReference>
<evidence type="ECO:0000256" key="2">
    <source>
        <dbReference type="ARBA" id="ARBA00022692"/>
    </source>
</evidence>
<dbReference type="STRING" id="1121477.SAMN02745223_03386"/>
<feature type="transmembrane region" description="Helical" evidence="5">
    <location>
        <begin position="46"/>
        <end position="67"/>
    </location>
</feature>
<dbReference type="Pfam" id="PF07681">
    <property type="entry name" value="DoxX"/>
    <property type="match status" value="1"/>
</dbReference>
<dbReference type="AlphaFoldDB" id="A0A0F5L2C3"/>
<dbReference type="RefSeq" id="WP_046137055.1">
    <property type="nucleotide sequence ID" value="NZ_FQVC01000012.1"/>
</dbReference>
<evidence type="ECO:0000256" key="4">
    <source>
        <dbReference type="ARBA" id="ARBA00023136"/>
    </source>
</evidence>
<reference evidence="6 8" key="1">
    <citation type="submission" date="2015-03" db="EMBL/GenBank/DDBJ databases">
        <authorList>
            <person name="Hassan Y.I."/>
            <person name="Lepp D."/>
            <person name="Zhou T."/>
        </authorList>
    </citation>
    <scope>NUCLEOTIDE SEQUENCE [LARGE SCALE GENOMIC DNA]</scope>
    <source>
        <strain evidence="6 8">DSM 17137</strain>
    </source>
</reference>
<gene>
    <name evidence="7" type="ORF">SAMN02745223_03386</name>
    <name evidence="6" type="ORF">VW29_20000</name>
</gene>
<feature type="transmembrane region" description="Helical" evidence="5">
    <location>
        <begin position="6"/>
        <end position="26"/>
    </location>
</feature>
<keyword evidence="8" id="KW-1185">Reference proteome</keyword>
<evidence type="ECO:0000256" key="5">
    <source>
        <dbReference type="SAM" id="Phobius"/>
    </source>
</evidence>